<evidence type="ECO:0000313" key="1">
    <source>
        <dbReference type="EMBL" id="KAH7992828.1"/>
    </source>
</evidence>
<organism evidence="1 2">
    <name type="scientific">Sphaerodactylus townsendi</name>
    <dbReference type="NCBI Taxonomy" id="933632"/>
    <lineage>
        <taxon>Eukaryota</taxon>
        <taxon>Metazoa</taxon>
        <taxon>Chordata</taxon>
        <taxon>Craniata</taxon>
        <taxon>Vertebrata</taxon>
        <taxon>Euteleostomi</taxon>
        <taxon>Lepidosauria</taxon>
        <taxon>Squamata</taxon>
        <taxon>Bifurcata</taxon>
        <taxon>Gekkota</taxon>
        <taxon>Sphaerodactylidae</taxon>
        <taxon>Sphaerodactylus</taxon>
    </lineage>
</organism>
<proteinExistence type="predicted"/>
<gene>
    <name evidence="1" type="primary">DNAH9_4</name>
    <name evidence="1" type="ORF">K3G42_027342</name>
</gene>
<reference evidence="1" key="1">
    <citation type="submission" date="2021-08" db="EMBL/GenBank/DDBJ databases">
        <title>The first chromosome-level gecko genome reveals the dynamic sex chromosomes of Neotropical dwarf geckos (Sphaerodactylidae: Sphaerodactylus).</title>
        <authorList>
            <person name="Pinto B.J."/>
            <person name="Keating S.E."/>
            <person name="Gamble T."/>
        </authorList>
    </citation>
    <scope>NUCLEOTIDE SEQUENCE</scope>
    <source>
        <strain evidence="1">TG3544</strain>
    </source>
</reference>
<sequence>MGNDQHIVISVHPNQHGCGYSIAAVLEKPLDKKAGRNYGPPGTKKLIYFIDDMNMPEVDSYGTVQPHTLIRQHLDYGHWYDRNKLSLKEIMNVQYVLCMNPTAGSFTINPRLQRHFSVFALSFPGSDALSTIYSTILTQHLKWGNFPAALQKSSQQLINLALALHLKVAATFLPTAIKFHYNFNLRDFSNVFQGILFSTPECLKTPQDLVKLYLHESNRVYRDKMVDERDFSLFDKMQIEAVKKYCEDMEDTLEQTKKINMFCHFAKGIGEPKYMPVQSWESLNQLLVEALENHNEVNSAMNLVLFEDAMCHVCRINRILESPRGNALLVGVGGSGKQSLTRLAAFISSLEVFQITLRKGYGIPDLKVDLAAQYITAGVKNVGTVFLMTDAQVADERFLVLVNDLLASGEIPDLFPDDEVENIISNVRNEVKAQGLMDTREACWKFFIDRVRRQLKVALCFSPVGNKLRVRSRKFPAIVNCTAIDWFHEWPQEALESVSLRFLQGTENIEAPVKESISKFMAYVHTSVNGMSRSYLSNERRYNYTTPKSFLEQIKLYQNLLLKKRKELTARMERLENGLQKLSSTSAQVDDLKAKLAAQEVELKQKNEDADKLIQVVGIETEKVSKEKAIADDEEQKVALITQEVQQKQRDCEEDLAKAEPALAAAQQALNTLNKVQATYCEVIVHIQVDILCTIFTQELALLSTKVSKINGKPEASLETEARQRFQSAKSHILLLICVREFSPSVDMNNRLYLCVY</sequence>
<dbReference type="EMBL" id="CM037616">
    <property type="protein sequence ID" value="KAH7992828.1"/>
    <property type="molecule type" value="Genomic_DNA"/>
</dbReference>
<name>A0ACB8EK79_9SAUR</name>
<protein>
    <submittedName>
        <fullName evidence="1">Dynein heavy chain 9, axonemal</fullName>
    </submittedName>
</protein>
<accession>A0ACB8EK79</accession>
<keyword evidence="2" id="KW-1185">Reference proteome</keyword>
<evidence type="ECO:0000313" key="2">
    <source>
        <dbReference type="Proteomes" id="UP000827872"/>
    </source>
</evidence>
<dbReference type="Proteomes" id="UP000827872">
    <property type="component" value="Linkage Group LG03"/>
</dbReference>
<comment type="caution">
    <text evidence="1">The sequence shown here is derived from an EMBL/GenBank/DDBJ whole genome shotgun (WGS) entry which is preliminary data.</text>
</comment>